<dbReference type="Pfam" id="PF08240">
    <property type="entry name" value="ADH_N"/>
    <property type="match status" value="1"/>
</dbReference>
<sequence>MPSNRSLWQDEPDPIELEDRKLLIKVHAWAMNPCDAILQDKSLPFIKNPAILGQDIAGTVEAVGSTAATKFKVGDSGFGFPLNNDLQDCVVLDHTVTAKIPGSISYRDASVFLLCILTSCFALFGKAYLALSFSTVNSATVSNGKSLLIWRGSWAADSNSIQIAKASSKSLGADKVFDYSNPTVVTDMAAGKIAEACQVSYESKKTLFVASPSPIMPGDARGCRGEDYILPFGGFLTVALAKGWYKVAPPPEVVSVKGIQGIQRALDIFKRGFRSKSLSLKLPYLPNKELAISASPWKEMDTPRICHDAACGIQHMPLQYRMTIDD</sequence>
<dbReference type="AlphaFoldDB" id="A0A1Y2EA14"/>
<dbReference type="InParanoid" id="A0A1Y2EA14"/>
<organism evidence="5 6">
    <name type="scientific">Pseudomassariella vexata</name>
    <dbReference type="NCBI Taxonomy" id="1141098"/>
    <lineage>
        <taxon>Eukaryota</taxon>
        <taxon>Fungi</taxon>
        <taxon>Dikarya</taxon>
        <taxon>Ascomycota</taxon>
        <taxon>Pezizomycotina</taxon>
        <taxon>Sordariomycetes</taxon>
        <taxon>Xylariomycetidae</taxon>
        <taxon>Amphisphaeriales</taxon>
        <taxon>Pseudomassariaceae</taxon>
        <taxon>Pseudomassariella</taxon>
    </lineage>
</organism>
<feature type="transmembrane region" description="Helical" evidence="3">
    <location>
        <begin position="109"/>
        <end position="131"/>
    </location>
</feature>
<dbReference type="OrthoDB" id="48317at2759"/>
<evidence type="ECO:0000256" key="3">
    <source>
        <dbReference type="SAM" id="Phobius"/>
    </source>
</evidence>
<keyword evidence="3" id="KW-0812">Transmembrane</keyword>
<dbReference type="GO" id="GO:0016651">
    <property type="term" value="F:oxidoreductase activity, acting on NAD(P)H"/>
    <property type="evidence" value="ECO:0007669"/>
    <property type="project" value="InterPro"/>
</dbReference>
<dbReference type="EMBL" id="MCFJ01000003">
    <property type="protein sequence ID" value="ORY68411.1"/>
    <property type="molecule type" value="Genomic_DNA"/>
</dbReference>
<dbReference type="STRING" id="1141098.A0A1Y2EA14"/>
<keyword evidence="2" id="KW-0560">Oxidoreductase</keyword>
<feature type="domain" description="Alcohol dehydrogenase-like N-terminal" evidence="4">
    <location>
        <begin position="20"/>
        <end position="76"/>
    </location>
</feature>
<dbReference type="PANTHER" id="PTHR45348">
    <property type="entry name" value="HYPOTHETICAL OXIDOREDUCTASE (EUROFUNG)"/>
    <property type="match status" value="1"/>
</dbReference>
<dbReference type="InterPro" id="IPR013154">
    <property type="entry name" value="ADH-like_N"/>
</dbReference>
<keyword evidence="6" id="KW-1185">Reference proteome</keyword>
<evidence type="ECO:0000313" key="5">
    <source>
        <dbReference type="EMBL" id="ORY68411.1"/>
    </source>
</evidence>
<keyword evidence="3" id="KW-0472">Membrane</keyword>
<evidence type="ECO:0000259" key="4">
    <source>
        <dbReference type="Pfam" id="PF08240"/>
    </source>
</evidence>
<evidence type="ECO:0000256" key="2">
    <source>
        <dbReference type="ARBA" id="ARBA00023002"/>
    </source>
</evidence>
<name>A0A1Y2EA14_9PEZI</name>
<keyword evidence="3" id="KW-1133">Transmembrane helix</keyword>
<dbReference type="InterPro" id="IPR011032">
    <property type="entry name" value="GroES-like_sf"/>
</dbReference>
<dbReference type="PANTHER" id="PTHR45348:SF2">
    <property type="entry name" value="ZINC-TYPE ALCOHOL DEHYDROGENASE-LIKE PROTEIN C2E1P3.01"/>
    <property type="match status" value="1"/>
</dbReference>
<comment type="similarity">
    <text evidence="1">Belongs to the zinc-containing alcohol dehydrogenase family.</text>
</comment>
<protein>
    <submittedName>
        <fullName evidence="5">Chaperonin 10-like protein</fullName>
    </submittedName>
</protein>
<dbReference type="Gene3D" id="3.90.180.10">
    <property type="entry name" value="Medium-chain alcohol dehydrogenases, catalytic domain"/>
    <property type="match status" value="1"/>
</dbReference>
<comment type="caution">
    <text evidence="5">The sequence shown here is derived from an EMBL/GenBank/DDBJ whole genome shotgun (WGS) entry which is preliminary data.</text>
</comment>
<dbReference type="SUPFAM" id="SSF50129">
    <property type="entry name" value="GroES-like"/>
    <property type="match status" value="1"/>
</dbReference>
<evidence type="ECO:0000313" key="6">
    <source>
        <dbReference type="Proteomes" id="UP000193689"/>
    </source>
</evidence>
<dbReference type="GeneID" id="63778864"/>
<gene>
    <name evidence="5" type="ORF">BCR38DRAFT_463898</name>
</gene>
<dbReference type="Gene3D" id="3.40.50.720">
    <property type="entry name" value="NAD(P)-binding Rossmann-like Domain"/>
    <property type="match status" value="1"/>
</dbReference>
<dbReference type="Proteomes" id="UP000193689">
    <property type="component" value="Unassembled WGS sequence"/>
</dbReference>
<accession>A0A1Y2EA14</accession>
<dbReference type="RefSeq" id="XP_040718698.1">
    <property type="nucleotide sequence ID" value="XM_040862652.1"/>
</dbReference>
<dbReference type="InterPro" id="IPR047122">
    <property type="entry name" value="Trans-enoyl_RdTase-like"/>
</dbReference>
<evidence type="ECO:0000256" key="1">
    <source>
        <dbReference type="ARBA" id="ARBA00008072"/>
    </source>
</evidence>
<proteinExistence type="inferred from homology"/>
<reference evidence="5 6" key="1">
    <citation type="submission" date="2016-07" db="EMBL/GenBank/DDBJ databases">
        <title>Pervasive Adenine N6-methylation of Active Genes in Fungi.</title>
        <authorList>
            <consortium name="DOE Joint Genome Institute"/>
            <person name="Mondo S.J."/>
            <person name="Dannebaum R.O."/>
            <person name="Kuo R.C."/>
            <person name="Labutti K."/>
            <person name="Haridas S."/>
            <person name="Kuo A."/>
            <person name="Salamov A."/>
            <person name="Ahrendt S.R."/>
            <person name="Lipzen A."/>
            <person name="Sullivan W."/>
            <person name="Andreopoulos W.B."/>
            <person name="Clum A."/>
            <person name="Lindquist E."/>
            <person name="Daum C."/>
            <person name="Ramamoorthy G.K."/>
            <person name="Gryganskyi A."/>
            <person name="Culley D."/>
            <person name="Magnuson J.K."/>
            <person name="James T.Y."/>
            <person name="O'Malley M.A."/>
            <person name="Stajich J.E."/>
            <person name="Spatafora J.W."/>
            <person name="Visel A."/>
            <person name="Grigoriev I.V."/>
        </authorList>
    </citation>
    <scope>NUCLEOTIDE SEQUENCE [LARGE SCALE GENOMIC DNA]</scope>
    <source>
        <strain evidence="5 6">CBS 129021</strain>
    </source>
</reference>